<evidence type="ECO:0000256" key="1">
    <source>
        <dbReference type="ARBA" id="ARBA00023015"/>
    </source>
</evidence>
<evidence type="ECO:0000256" key="2">
    <source>
        <dbReference type="ARBA" id="ARBA00023125"/>
    </source>
</evidence>
<dbReference type="SUPFAM" id="SSF46689">
    <property type="entry name" value="Homeodomain-like"/>
    <property type="match status" value="1"/>
</dbReference>
<dbReference type="Gene3D" id="1.10.357.10">
    <property type="entry name" value="Tetracycline Repressor, domain 2"/>
    <property type="match status" value="1"/>
</dbReference>
<keyword evidence="1" id="KW-0805">Transcription regulation</keyword>
<keyword evidence="3" id="KW-0804">Transcription</keyword>
<dbReference type="RefSeq" id="WP_378992603.1">
    <property type="nucleotide sequence ID" value="NZ_JBHRVA010000002.1"/>
</dbReference>
<dbReference type="PANTHER" id="PTHR30055:SF234">
    <property type="entry name" value="HTH-TYPE TRANSCRIPTIONAL REGULATOR BETI"/>
    <property type="match status" value="1"/>
</dbReference>
<dbReference type="PANTHER" id="PTHR30055">
    <property type="entry name" value="HTH-TYPE TRANSCRIPTIONAL REGULATOR RUTR"/>
    <property type="match status" value="1"/>
</dbReference>
<dbReference type="InterPro" id="IPR036271">
    <property type="entry name" value="Tet_transcr_reg_TetR-rel_C_sf"/>
</dbReference>
<evidence type="ECO:0000256" key="4">
    <source>
        <dbReference type="PROSITE-ProRule" id="PRU00335"/>
    </source>
</evidence>
<name>A0ABV7MA55_9PROT</name>
<evidence type="ECO:0000256" key="3">
    <source>
        <dbReference type="ARBA" id="ARBA00023163"/>
    </source>
</evidence>
<dbReference type="Pfam" id="PF17918">
    <property type="entry name" value="TetR_C_15"/>
    <property type="match status" value="1"/>
</dbReference>
<dbReference type="InterPro" id="IPR009057">
    <property type="entry name" value="Homeodomain-like_sf"/>
</dbReference>
<sequence>MRQAQQARAKATVDAVVEAAARILAEAGWPAVNTNAIARRAGVSVGSVYEYFPNKQAILDVIIDRHLTEAEETLAAAASSLAGVTDTGVLVEALVAGFVRLHENDPRLHRALSSEVPVSPAQRARVEALRKRTISLLAAALAPNVSDPGIRATLLVDTADALAHRWLIDEVGLPLPADRMASEATKMLKGYLLS</sequence>
<accession>A0ABV7MA55</accession>
<evidence type="ECO:0000313" key="7">
    <source>
        <dbReference type="Proteomes" id="UP001595607"/>
    </source>
</evidence>
<reference evidence="7" key="1">
    <citation type="journal article" date="2019" name="Int. J. Syst. Evol. Microbiol.">
        <title>The Global Catalogue of Microorganisms (GCM) 10K type strain sequencing project: providing services to taxonomists for standard genome sequencing and annotation.</title>
        <authorList>
            <consortium name="The Broad Institute Genomics Platform"/>
            <consortium name="The Broad Institute Genome Sequencing Center for Infectious Disease"/>
            <person name="Wu L."/>
            <person name="Ma J."/>
        </authorList>
    </citation>
    <scope>NUCLEOTIDE SEQUENCE [LARGE SCALE GENOMIC DNA]</scope>
    <source>
        <strain evidence="7">KCTC 22245</strain>
    </source>
</reference>
<evidence type="ECO:0000313" key="6">
    <source>
        <dbReference type="EMBL" id="MFC3302319.1"/>
    </source>
</evidence>
<dbReference type="EMBL" id="JBHRVA010000002">
    <property type="protein sequence ID" value="MFC3302319.1"/>
    <property type="molecule type" value="Genomic_DNA"/>
</dbReference>
<keyword evidence="7" id="KW-1185">Reference proteome</keyword>
<proteinExistence type="predicted"/>
<dbReference type="PRINTS" id="PR00455">
    <property type="entry name" value="HTHTETR"/>
</dbReference>
<feature type="DNA-binding region" description="H-T-H motif" evidence="4">
    <location>
        <begin position="33"/>
        <end position="52"/>
    </location>
</feature>
<feature type="domain" description="HTH tetR-type" evidence="5">
    <location>
        <begin position="10"/>
        <end position="70"/>
    </location>
</feature>
<dbReference type="PROSITE" id="PS50977">
    <property type="entry name" value="HTH_TETR_2"/>
    <property type="match status" value="1"/>
</dbReference>
<keyword evidence="2 4" id="KW-0238">DNA-binding</keyword>
<gene>
    <name evidence="6" type="ORF">ACFONP_06195</name>
</gene>
<dbReference type="InterPro" id="IPR050109">
    <property type="entry name" value="HTH-type_TetR-like_transc_reg"/>
</dbReference>
<dbReference type="SUPFAM" id="SSF48498">
    <property type="entry name" value="Tetracyclin repressor-like, C-terminal domain"/>
    <property type="match status" value="1"/>
</dbReference>
<dbReference type="Proteomes" id="UP001595607">
    <property type="component" value="Unassembled WGS sequence"/>
</dbReference>
<protein>
    <submittedName>
        <fullName evidence="6">TetR/AcrR family transcriptional regulator</fullName>
    </submittedName>
</protein>
<organism evidence="6 7">
    <name type="scientific">Parvularcula lutaonensis</name>
    <dbReference type="NCBI Taxonomy" id="491923"/>
    <lineage>
        <taxon>Bacteria</taxon>
        <taxon>Pseudomonadati</taxon>
        <taxon>Pseudomonadota</taxon>
        <taxon>Alphaproteobacteria</taxon>
        <taxon>Parvularculales</taxon>
        <taxon>Parvularculaceae</taxon>
        <taxon>Parvularcula</taxon>
    </lineage>
</organism>
<evidence type="ECO:0000259" key="5">
    <source>
        <dbReference type="PROSITE" id="PS50977"/>
    </source>
</evidence>
<dbReference type="InterPro" id="IPR001647">
    <property type="entry name" value="HTH_TetR"/>
</dbReference>
<dbReference type="Pfam" id="PF00440">
    <property type="entry name" value="TetR_N"/>
    <property type="match status" value="1"/>
</dbReference>
<dbReference type="InterPro" id="IPR041669">
    <property type="entry name" value="TetR_C_15"/>
</dbReference>
<comment type="caution">
    <text evidence="6">The sequence shown here is derived from an EMBL/GenBank/DDBJ whole genome shotgun (WGS) entry which is preliminary data.</text>
</comment>